<sequence length="66" mass="7575">MVTPLSDFAFASSETDIQYPTHWQRWPCTPPNACAHDSDIEWVYYCNQNDSRCWSSPIECANDDAS</sequence>
<evidence type="ECO:0000313" key="1">
    <source>
        <dbReference type="EMBL" id="KAL2872495.1"/>
    </source>
</evidence>
<proteinExistence type="predicted"/>
<dbReference type="GeneID" id="98142759"/>
<protein>
    <submittedName>
        <fullName evidence="1">Uncharacterized protein</fullName>
    </submittedName>
</protein>
<accession>A0ABR4M7B5</accession>
<dbReference type="Proteomes" id="UP001610432">
    <property type="component" value="Unassembled WGS sequence"/>
</dbReference>
<organism evidence="1 2">
    <name type="scientific">Aspergillus lucknowensis</name>
    <dbReference type="NCBI Taxonomy" id="176173"/>
    <lineage>
        <taxon>Eukaryota</taxon>
        <taxon>Fungi</taxon>
        <taxon>Dikarya</taxon>
        <taxon>Ascomycota</taxon>
        <taxon>Pezizomycotina</taxon>
        <taxon>Eurotiomycetes</taxon>
        <taxon>Eurotiomycetidae</taxon>
        <taxon>Eurotiales</taxon>
        <taxon>Aspergillaceae</taxon>
        <taxon>Aspergillus</taxon>
        <taxon>Aspergillus subgen. Nidulantes</taxon>
    </lineage>
</organism>
<comment type="caution">
    <text evidence="1">The sequence shown here is derived from an EMBL/GenBank/DDBJ whole genome shotgun (WGS) entry which is preliminary data.</text>
</comment>
<keyword evidence="2" id="KW-1185">Reference proteome</keyword>
<dbReference type="EMBL" id="JBFXLQ010000001">
    <property type="protein sequence ID" value="KAL2872495.1"/>
    <property type="molecule type" value="Genomic_DNA"/>
</dbReference>
<name>A0ABR4M7B5_9EURO</name>
<gene>
    <name evidence="1" type="ORF">BJX67DRAFT_339659</name>
</gene>
<evidence type="ECO:0000313" key="2">
    <source>
        <dbReference type="Proteomes" id="UP001610432"/>
    </source>
</evidence>
<dbReference type="RefSeq" id="XP_070891473.1">
    <property type="nucleotide sequence ID" value="XM_071027687.1"/>
</dbReference>
<reference evidence="1 2" key="1">
    <citation type="submission" date="2024-07" db="EMBL/GenBank/DDBJ databases">
        <title>Section-level genome sequencing and comparative genomics of Aspergillus sections Usti and Cavernicolus.</title>
        <authorList>
            <consortium name="Lawrence Berkeley National Laboratory"/>
            <person name="Nybo J.L."/>
            <person name="Vesth T.C."/>
            <person name="Theobald S."/>
            <person name="Frisvad J.C."/>
            <person name="Larsen T.O."/>
            <person name="Kjaerboelling I."/>
            <person name="Rothschild-Mancinelli K."/>
            <person name="Lyhne E.K."/>
            <person name="Kogle M.E."/>
            <person name="Barry K."/>
            <person name="Clum A."/>
            <person name="Na H."/>
            <person name="Ledsgaard L."/>
            <person name="Lin J."/>
            <person name="Lipzen A."/>
            <person name="Kuo A."/>
            <person name="Riley R."/>
            <person name="Mondo S."/>
            <person name="Labutti K."/>
            <person name="Haridas S."/>
            <person name="Pangalinan J."/>
            <person name="Salamov A.A."/>
            <person name="Simmons B.A."/>
            <person name="Magnuson J.K."/>
            <person name="Chen J."/>
            <person name="Drula E."/>
            <person name="Henrissat B."/>
            <person name="Wiebenga A."/>
            <person name="Lubbers R.J."/>
            <person name="Gomes A.C."/>
            <person name="Macurrencykelacurrency M.R."/>
            <person name="Stajich J."/>
            <person name="Grigoriev I.V."/>
            <person name="Mortensen U.H."/>
            <person name="De Vries R.P."/>
            <person name="Baker S.E."/>
            <person name="Andersen M.R."/>
        </authorList>
    </citation>
    <scope>NUCLEOTIDE SEQUENCE [LARGE SCALE GENOMIC DNA]</scope>
    <source>
        <strain evidence="1 2">CBS 449.75</strain>
    </source>
</reference>